<dbReference type="EMBL" id="BJYJ01000005">
    <property type="protein sequence ID" value="GEN75759.1"/>
    <property type="molecule type" value="Genomic_DNA"/>
</dbReference>
<reference evidence="1 2" key="1">
    <citation type="submission" date="2019-07" db="EMBL/GenBank/DDBJ databases">
        <title>Whole genome shotgun sequence of Chryseobacterium hagamense NBRC 105253.</title>
        <authorList>
            <person name="Hosoyama A."/>
            <person name="Uohara A."/>
            <person name="Ohji S."/>
            <person name="Ichikawa N."/>
        </authorList>
    </citation>
    <scope>NUCLEOTIDE SEQUENCE [LARGE SCALE GENOMIC DNA]</scope>
    <source>
        <strain evidence="1 2">NBRC 105253</strain>
    </source>
</reference>
<comment type="caution">
    <text evidence="1">The sequence shown here is derived from an EMBL/GenBank/DDBJ whole genome shotgun (WGS) entry which is preliminary data.</text>
</comment>
<evidence type="ECO:0000313" key="1">
    <source>
        <dbReference type="EMBL" id="GEN75759.1"/>
    </source>
</evidence>
<organism evidence="1 2">
    <name type="scientific">Chryseobacterium hagamense</name>
    <dbReference type="NCBI Taxonomy" id="395935"/>
    <lineage>
        <taxon>Bacteria</taxon>
        <taxon>Pseudomonadati</taxon>
        <taxon>Bacteroidota</taxon>
        <taxon>Flavobacteriia</taxon>
        <taxon>Flavobacteriales</taxon>
        <taxon>Weeksellaceae</taxon>
        <taxon>Chryseobacterium group</taxon>
        <taxon>Chryseobacterium</taxon>
    </lineage>
</organism>
<sequence length="176" mass="21275">MEEIIQKLHQGIKQSGWDIFKHLKKELLNYNSKDLIIKLLNSKEFKYKNIRSLLVIIPELWKDFSLEDWRIIMREVNRPSNYRVFIDDGPYFEDVRFLYNWIGIDSIKLYKNDPEISDENKRYLDRVFPLFLHDTMRNGEYMEDFHDGTFGDIKFFREMKSRLMSQGAKPSPLPDL</sequence>
<dbReference type="AlphaFoldDB" id="A0A511YKM6"/>
<keyword evidence="2" id="KW-1185">Reference proteome</keyword>
<dbReference type="OrthoDB" id="1375276at2"/>
<evidence type="ECO:0000313" key="2">
    <source>
        <dbReference type="Proteomes" id="UP000321863"/>
    </source>
</evidence>
<dbReference type="RefSeq" id="WP_146940702.1">
    <property type="nucleotide sequence ID" value="NZ_BJYJ01000005.1"/>
</dbReference>
<dbReference type="Proteomes" id="UP000321863">
    <property type="component" value="Unassembled WGS sequence"/>
</dbReference>
<gene>
    <name evidence="1" type="ORF">CHA01nite_14990</name>
</gene>
<accession>A0A511YKM6</accession>
<name>A0A511YKM6_9FLAO</name>
<proteinExistence type="predicted"/>
<protein>
    <submittedName>
        <fullName evidence="1">Uncharacterized protein</fullName>
    </submittedName>
</protein>